<comment type="caution">
    <text evidence="2">The sequence shown here is derived from an EMBL/GenBank/DDBJ whole genome shotgun (WGS) entry which is preliminary data.</text>
</comment>
<reference evidence="2" key="1">
    <citation type="journal article" date="2014" name="Int. J. Syst. Evol. Microbiol.">
        <title>Complete genome sequence of Corynebacterium casei LMG S-19264T (=DSM 44701T), isolated from a smear-ripened cheese.</title>
        <authorList>
            <consortium name="US DOE Joint Genome Institute (JGI-PGF)"/>
            <person name="Walter F."/>
            <person name="Albersmeier A."/>
            <person name="Kalinowski J."/>
            <person name="Ruckert C."/>
        </authorList>
    </citation>
    <scope>NUCLEOTIDE SEQUENCE</scope>
    <source>
        <strain evidence="2">KCTC 32182</strain>
    </source>
</reference>
<feature type="chain" id="PRO_5037149342" evidence="1">
    <location>
        <begin position="21"/>
        <end position="246"/>
    </location>
</feature>
<accession>A0A918U737</accession>
<name>A0A918U737_9NEIS</name>
<protein>
    <submittedName>
        <fullName evidence="2">Uncharacterized protein</fullName>
    </submittedName>
</protein>
<proteinExistence type="predicted"/>
<feature type="signal peptide" evidence="1">
    <location>
        <begin position="1"/>
        <end position="20"/>
    </location>
</feature>
<evidence type="ECO:0000256" key="1">
    <source>
        <dbReference type="SAM" id="SignalP"/>
    </source>
</evidence>
<keyword evidence="1" id="KW-0732">Signal</keyword>
<evidence type="ECO:0000313" key="3">
    <source>
        <dbReference type="Proteomes" id="UP000645257"/>
    </source>
</evidence>
<organism evidence="2 3">
    <name type="scientific">Paludibacterium paludis</name>
    <dbReference type="NCBI Taxonomy" id="1225769"/>
    <lineage>
        <taxon>Bacteria</taxon>
        <taxon>Pseudomonadati</taxon>
        <taxon>Pseudomonadota</taxon>
        <taxon>Betaproteobacteria</taxon>
        <taxon>Neisseriales</taxon>
        <taxon>Chromobacteriaceae</taxon>
        <taxon>Paludibacterium</taxon>
    </lineage>
</organism>
<reference evidence="2" key="2">
    <citation type="submission" date="2020-09" db="EMBL/GenBank/DDBJ databases">
        <authorList>
            <person name="Sun Q."/>
            <person name="Kim S."/>
        </authorList>
    </citation>
    <scope>NUCLEOTIDE SEQUENCE</scope>
    <source>
        <strain evidence="2">KCTC 32182</strain>
    </source>
</reference>
<dbReference type="RefSeq" id="WP_189530400.1">
    <property type="nucleotide sequence ID" value="NZ_BMYX01000001.1"/>
</dbReference>
<gene>
    <name evidence="2" type="ORF">GCM10011289_02970</name>
</gene>
<evidence type="ECO:0000313" key="2">
    <source>
        <dbReference type="EMBL" id="GGY03994.1"/>
    </source>
</evidence>
<dbReference type="Proteomes" id="UP000645257">
    <property type="component" value="Unassembled WGS sequence"/>
</dbReference>
<dbReference type="AlphaFoldDB" id="A0A918U737"/>
<sequence length="246" mass="27626">MLRRIVVPLTIVLMHSTATAQNVPKETSAASAVVMPVKQISLYVLPYYESASSPGGRPSVNVGYGIADQRLPSGKQEDILAVRDAIEANPERITPMTIMALAFRLYDVGLRDDAVFWFYVAKNRYATLLQVLDMTAPGLVQAAEASNAFVLLGGETINGYAFCDIAKQRDIKMRAIAWVEQHPYAPLFFKQLPALPGDRAENLKQSIANLKTFSEKEQQFLDDAKNLEQFQKKRREWHAQEKFCWS</sequence>
<keyword evidence="3" id="KW-1185">Reference proteome</keyword>
<dbReference type="EMBL" id="BMYX01000001">
    <property type="protein sequence ID" value="GGY03994.1"/>
    <property type="molecule type" value="Genomic_DNA"/>
</dbReference>